<sequence>MLFDQVDTALLHFLQNPIRNIDYLDKKCADPSWYVRTAHRIPLIRKLLTNEQLKSLIGHQLLKNLRQIKTSAKETLKPHPKLTGKNNIDLFMSTLNQYFNIEICSTLLKTAPPEFHTSIDFYRKQALFGKLEYNCNRATENLELDESYIYSILKNPELWKTYYLSETYFLLTLDLMQASYSGDELLIKPTPKLQSSLRQRWLAETSEFHSTISDLVLLNHYREIIDQGKFLSFSDKDALTDYFLDKCLSIHVGFLSPALKNNSRYHYLRDIVFVAAFLEIRALQGHSRTHYAAFSGYINPASLSYMNSALSSEDLPKVDSAQSFIAVQGSEYIHGPLKLKYGLKKLVGLLLGNIKDPKNPHDVKSLFGNNFEQEHMIDYIRSINGNRYIVHPGFKAGTNAKIKKYDIDLVIEDSQHNTFYFIQAKYRLSDQPTFLSEQYEVMQKDDFHKGYALQLLSLKNNLADKSIRDKLNGLGLSAAAEKNSHFILLHNMPFLNFHQVHGIYFYEWNLFRNLLKNGKIHVNQNLQIKEEYTLTDEQLCEPDRIVDAYFGESASGRQNAINYLLYLNTQVTYRLGHLKIRSDII</sequence>
<proteinExistence type="predicted"/>
<reference evidence="1 2" key="1">
    <citation type="submission" date="2016-10" db="EMBL/GenBank/DDBJ databases">
        <title>Comparative genome analysis of multiple Pseudomonas spp. focuses on biocontrol and plant growth promoting traits.</title>
        <authorList>
            <person name="Tao X.-Y."/>
            <person name="Taylor C.G."/>
        </authorList>
    </citation>
    <scope>NUCLEOTIDE SEQUENCE [LARGE SCALE GENOMIC DNA]</scope>
    <source>
        <strain evidence="1 2">2F9</strain>
    </source>
</reference>
<name>A0A423MTR1_PSEFL</name>
<dbReference type="EMBL" id="MOBY01000032">
    <property type="protein sequence ID" value="RON88772.1"/>
    <property type="molecule type" value="Genomic_DNA"/>
</dbReference>
<comment type="caution">
    <text evidence="1">The sequence shown here is derived from an EMBL/GenBank/DDBJ whole genome shotgun (WGS) entry which is preliminary data.</text>
</comment>
<dbReference type="AlphaFoldDB" id="A0A423MTR1"/>
<gene>
    <name evidence="1" type="ORF">BK672_25120</name>
</gene>
<evidence type="ECO:0000313" key="2">
    <source>
        <dbReference type="Proteomes" id="UP000283650"/>
    </source>
</evidence>
<dbReference type="Proteomes" id="UP000283650">
    <property type="component" value="Unassembled WGS sequence"/>
</dbReference>
<protein>
    <recommendedName>
        <fullName evidence="3">Restriction endonuclease</fullName>
    </recommendedName>
</protein>
<accession>A0A423MTR1</accession>
<organism evidence="1 2">
    <name type="scientific">Pseudomonas fluorescens</name>
    <dbReference type="NCBI Taxonomy" id="294"/>
    <lineage>
        <taxon>Bacteria</taxon>
        <taxon>Pseudomonadati</taxon>
        <taxon>Pseudomonadota</taxon>
        <taxon>Gammaproteobacteria</taxon>
        <taxon>Pseudomonadales</taxon>
        <taxon>Pseudomonadaceae</taxon>
        <taxon>Pseudomonas</taxon>
    </lineage>
</organism>
<evidence type="ECO:0008006" key="3">
    <source>
        <dbReference type="Google" id="ProtNLM"/>
    </source>
</evidence>
<evidence type="ECO:0000313" key="1">
    <source>
        <dbReference type="EMBL" id="RON88772.1"/>
    </source>
</evidence>
<dbReference type="RefSeq" id="WP_123376663.1">
    <property type="nucleotide sequence ID" value="NZ_MOBY01000032.1"/>
</dbReference>